<dbReference type="PANTHER" id="PTHR33678">
    <property type="entry name" value="BLL1576 PROTEIN"/>
    <property type="match status" value="1"/>
</dbReference>
<dbReference type="Pfam" id="PF13007">
    <property type="entry name" value="LZ_Tnp_IS66"/>
    <property type="match status" value="1"/>
</dbReference>
<feature type="domain" description="Transposase IS66 central" evidence="1">
    <location>
        <begin position="182"/>
        <end position="257"/>
    </location>
</feature>
<dbReference type="InterPro" id="IPR024474">
    <property type="entry name" value="Znf_dom_IS66"/>
</dbReference>
<proteinExistence type="predicted"/>
<organism evidence="4 5">
    <name type="scientific">Pseudoalteromonas denitrificans DSM 6059</name>
    <dbReference type="NCBI Taxonomy" id="1123010"/>
    <lineage>
        <taxon>Bacteria</taxon>
        <taxon>Pseudomonadati</taxon>
        <taxon>Pseudomonadota</taxon>
        <taxon>Gammaproteobacteria</taxon>
        <taxon>Alteromonadales</taxon>
        <taxon>Pseudoalteromonadaceae</taxon>
        <taxon>Pseudoalteromonas</taxon>
    </lineage>
</organism>
<reference evidence="4 5" key="1">
    <citation type="submission" date="2016-10" db="EMBL/GenBank/DDBJ databases">
        <authorList>
            <person name="de Groot N.N."/>
        </authorList>
    </citation>
    <scope>NUCLEOTIDE SEQUENCE [LARGE SCALE GENOMIC DNA]</scope>
    <source>
        <strain evidence="4 5">DSM 6059</strain>
    </source>
</reference>
<evidence type="ECO:0000313" key="5">
    <source>
        <dbReference type="Proteomes" id="UP000198862"/>
    </source>
</evidence>
<evidence type="ECO:0000259" key="1">
    <source>
        <dbReference type="Pfam" id="PF03050"/>
    </source>
</evidence>
<name>A0A1I1JZS1_9GAMM</name>
<dbReference type="RefSeq" id="WP_245763785.1">
    <property type="nucleotide sequence ID" value="NZ_FOLO01000011.1"/>
</dbReference>
<dbReference type="AlphaFoldDB" id="A0A1I1JZS1"/>
<dbReference type="Pfam" id="PF13005">
    <property type="entry name" value="zf-IS66"/>
    <property type="match status" value="1"/>
</dbReference>
<dbReference type="Pfam" id="PF03050">
    <property type="entry name" value="DDE_Tnp_IS66"/>
    <property type="match status" value="1"/>
</dbReference>
<evidence type="ECO:0000259" key="3">
    <source>
        <dbReference type="Pfam" id="PF13007"/>
    </source>
</evidence>
<dbReference type="InterPro" id="IPR052344">
    <property type="entry name" value="Transposase-related"/>
</dbReference>
<dbReference type="STRING" id="1123010.SAMN02745724_01840"/>
<accession>A0A1I1JZS1</accession>
<feature type="domain" description="Transposase TnpC homeodomain" evidence="3">
    <location>
        <begin position="40"/>
        <end position="110"/>
    </location>
</feature>
<gene>
    <name evidence="4" type="ORF">SAMN02745724_01840</name>
</gene>
<evidence type="ECO:0000259" key="2">
    <source>
        <dbReference type="Pfam" id="PF13005"/>
    </source>
</evidence>
<dbReference type="EMBL" id="FOLO01000011">
    <property type="protein sequence ID" value="SFC51998.1"/>
    <property type="molecule type" value="Genomic_DNA"/>
</dbReference>
<sequence>MKIDANSLPDDPEQLKNMVLELQHRMDKALAKKDEIIDSLLERFEVAKRKQFGQSSEKLPGSGETFNEAEEIIDEADKVLLAESEINKSNAVKSKPKRKPLPKNLPRKIVTIDLSSEEKICDCCQSKLHQIGETRSEKLAFVPAHIKVIETVRPKYACKQCEKTDTKNHIKLAPMPTSPIPRGIATSSLLSQVISAKYQYGLPLYRQEKMFTDYGIALSRKTMSDWIIRCGELFAPLYEKLKNTLLSQAVIHADESVPRRHVVIPNSISCCF</sequence>
<keyword evidence="5" id="KW-1185">Reference proteome</keyword>
<dbReference type="InterPro" id="IPR004291">
    <property type="entry name" value="Transposase_IS66_central"/>
</dbReference>
<feature type="domain" description="Transposase IS66 zinc-finger binding" evidence="2">
    <location>
        <begin position="118"/>
        <end position="162"/>
    </location>
</feature>
<dbReference type="Proteomes" id="UP000198862">
    <property type="component" value="Unassembled WGS sequence"/>
</dbReference>
<evidence type="ECO:0000313" key="4">
    <source>
        <dbReference type="EMBL" id="SFC51998.1"/>
    </source>
</evidence>
<protein>
    <submittedName>
        <fullName evidence="4">Transposase</fullName>
    </submittedName>
</protein>
<dbReference type="InterPro" id="IPR024463">
    <property type="entry name" value="Transposase_TnpC_homeodom"/>
</dbReference>